<evidence type="ECO:0000256" key="4">
    <source>
        <dbReference type="ARBA" id="ARBA00023235"/>
    </source>
</evidence>
<evidence type="ECO:0000256" key="6">
    <source>
        <dbReference type="PROSITE-ProRule" id="PRU00277"/>
    </source>
</evidence>
<dbReference type="OrthoDB" id="77911at2759"/>
<comment type="similarity">
    <text evidence="2">Belongs to the FKBP-type PPIase family. FKBP3/4 subfamily.</text>
</comment>
<dbReference type="Proteomes" id="UP000613580">
    <property type="component" value="Unassembled WGS sequence"/>
</dbReference>
<feature type="region of interest" description="Disordered" evidence="7">
    <location>
        <begin position="172"/>
        <end position="267"/>
    </location>
</feature>
<feature type="compositionally biased region" description="Basic and acidic residues" evidence="7">
    <location>
        <begin position="182"/>
        <end position="207"/>
    </location>
</feature>
<dbReference type="PANTHER" id="PTHR43811:SF19">
    <property type="entry name" value="39 KDA FK506-BINDING NUCLEAR PROTEIN"/>
    <property type="match status" value="1"/>
</dbReference>
<keyword evidence="10" id="KW-1185">Reference proteome</keyword>
<dbReference type="InterPro" id="IPR046357">
    <property type="entry name" value="PPIase_dom_sf"/>
</dbReference>
<feature type="region of interest" description="Disordered" evidence="7">
    <location>
        <begin position="47"/>
        <end position="67"/>
    </location>
</feature>
<keyword evidence="3 5" id="KW-0697">Rotamase</keyword>
<organism evidence="9 10">
    <name type="scientific">Mycena chlorophos</name>
    <name type="common">Agaric fungus</name>
    <name type="synonym">Agaricus chlorophos</name>
    <dbReference type="NCBI Taxonomy" id="658473"/>
    <lineage>
        <taxon>Eukaryota</taxon>
        <taxon>Fungi</taxon>
        <taxon>Dikarya</taxon>
        <taxon>Basidiomycota</taxon>
        <taxon>Agaricomycotina</taxon>
        <taxon>Agaricomycetes</taxon>
        <taxon>Agaricomycetidae</taxon>
        <taxon>Agaricales</taxon>
        <taxon>Marasmiineae</taxon>
        <taxon>Mycenaceae</taxon>
        <taxon>Mycena</taxon>
    </lineage>
</organism>
<dbReference type="InterPro" id="IPR023566">
    <property type="entry name" value="PPIase_Fpr3/Fpr4-like"/>
</dbReference>
<protein>
    <recommendedName>
        <fullName evidence="5">FK506-binding protein</fullName>
        <ecNumber evidence="5">5.2.1.8</ecNumber>
    </recommendedName>
</protein>
<dbReference type="Pfam" id="PF17800">
    <property type="entry name" value="NPL"/>
    <property type="match status" value="1"/>
</dbReference>
<feature type="compositionally biased region" description="Acidic residues" evidence="7">
    <location>
        <begin position="56"/>
        <end position="67"/>
    </location>
</feature>
<dbReference type="GO" id="GO:0003755">
    <property type="term" value="F:peptidyl-prolyl cis-trans isomerase activity"/>
    <property type="evidence" value="ECO:0007669"/>
    <property type="project" value="UniProtKB-KW"/>
</dbReference>
<dbReference type="InterPro" id="IPR041232">
    <property type="entry name" value="NPL"/>
</dbReference>
<accession>A0A8H6W920</accession>
<feature type="compositionally biased region" description="Basic and acidic residues" evidence="7">
    <location>
        <begin position="216"/>
        <end position="259"/>
    </location>
</feature>
<name>A0A8H6W920_MYCCL</name>
<comment type="catalytic activity">
    <reaction evidence="1 5 6">
        <text>[protein]-peptidylproline (omega=180) = [protein]-peptidylproline (omega=0)</text>
        <dbReference type="Rhea" id="RHEA:16237"/>
        <dbReference type="Rhea" id="RHEA-COMP:10747"/>
        <dbReference type="Rhea" id="RHEA-COMP:10748"/>
        <dbReference type="ChEBI" id="CHEBI:83833"/>
        <dbReference type="ChEBI" id="CHEBI:83834"/>
        <dbReference type="EC" id="5.2.1.8"/>
    </reaction>
</comment>
<dbReference type="AlphaFoldDB" id="A0A8H6W920"/>
<sequence length="357" mass="38945">MEVVVGVWSAVIEPKKKLELVPPANIRLTNVALGDSLQDSTARTTLKLTHDQPAPVEDDDEEADSEDLTMKKTTTVLCSLSGGKIEQTTVNLFLEEQEDYVLESVGPNTLYLTGNYVKLEDGEDRDLPPFGDSDDEIDVEGAYRLEDVSSDVEMDAGEVVDDDDERFEEIDEAVHGNANGKRPRESDGVAEASKKQKNEAGDAVKKDKKDKKKDKKKEAGKGDDTPKKADDKPKKAEEPKKAEGAEREITGGIKIRDPKVGTGPAAKKGNTVSMRYIGKLNTIKGKIFDQNTKGKPFTFNLGKNEVIKGWDEGIVGMQVGGERVLTIPAPMGYGKRGTDGIPPNSTLVFEVKLINIK</sequence>
<evidence type="ECO:0000256" key="5">
    <source>
        <dbReference type="PIRNR" id="PIRNR001473"/>
    </source>
</evidence>
<evidence type="ECO:0000256" key="7">
    <source>
        <dbReference type="SAM" id="MobiDB-lite"/>
    </source>
</evidence>
<evidence type="ECO:0000313" key="9">
    <source>
        <dbReference type="EMBL" id="KAF7306153.1"/>
    </source>
</evidence>
<dbReference type="PANTHER" id="PTHR43811">
    <property type="entry name" value="FKBP-TYPE PEPTIDYL-PROLYL CIS-TRANS ISOMERASE FKPA"/>
    <property type="match status" value="1"/>
</dbReference>
<proteinExistence type="inferred from homology"/>
<dbReference type="EMBL" id="JACAZE010000009">
    <property type="protein sequence ID" value="KAF7306153.1"/>
    <property type="molecule type" value="Genomic_DNA"/>
</dbReference>
<feature type="compositionally biased region" description="Acidic residues" evidence="7">
    <location>
        <begin position="148"/>
        <end position="164"/>
    </location>
</feature>
<evidence type="ECO:0000256" key="1">
    <source>
        <dbReference type="ARBA" id="ARBA00000971"/>
    </source>
</evidence>
<dbReference type="PROSITE" id="PS50059">
    <property type="entry name" value="FKBP_PPIASE"/>
    <property type="match status" value="1"/>
</dbReference>
<evidence type="ECO:0000313" key="10">
    <source>
        <dbReference type="Proteomes" id="UP000613580"/>
    </source>
</evidence>
<feature type="domain" description="PPIase FKBP-type" evidence="8">
    <location>
        <begin position="269"/>
        <end position="357"/>
    </location>
</feature>
<dbReference type="SUPFAM" id="SSF54534">
    <property type="entry name" value="FKBP-like"/>
    <property type="match status" value="1"/>
</dbReference>
<reference evidence="9" key="1">
    <citation type="submission" date="2020-05" db="EMBL/GenBank/DDBJ databases">
        <title>Mycena genomes resolve the evolution of fungal bioluminescence.</title>
        <authorList>
            <person name="Tsai I.J."/>
        </authorList>
    </citation>
    <scope>NUCLEOTIDE SEQUENCE</scope>
    <source>
        <strain evidence="9">110903Hualien_Pintung</strain>
    </source>
</reference>
<dbReference type="InterPro" id="IPR001179">
    <property type="entry name" value="PPIase_FKBP_dom"/>
</dbReference>
<keyword evidence="4 5" id="KW-0413">Isomerase</keyword>
<dbReference type="PIRSF" id="PIRSF001473">
    <property type="entry name" value="FK506-bp_FPR3"/>
    <property type="match status" value="1"/>
</dbReference>
<dbReference type="GO" id="GO:0000785">
    <property type="term" value="C:chromatin"/>
    <property type="evidence" value="ECO:0007669"/>
    <property type="project" value="TreeGrafter"/>
</dbReference>
<dbReference type="Gene3D" id="2.60.120.340">
    <property type="entry name" value="Nucleoplasmin core domain"/>
    <property type="match status" value="1"/>
</dbReference>
<dbReference type="EC" id="5.2.1.8" evidence="5"/>
<evidence type="ECO:0000256" key="2">
    <source>
        <dbReference type="ARBA" id="ARBA00007838"/>
    </source>
</evidence>
<feature type="region of interest" description="Disordered" evidence="7">
    <location>
        <begin position="145"/>
        <end position="164"/>
    </location>
</feature>
<evidence type="ECO:0000256" key="3">
    <source>
        <dbReference type="ARBA" id="ARBA00023110"/>
    </source>
</evidence>
<dbReference type="GO" id="GO:0005730">
    <property type="term" value="C:nucleolus"/>
    <property type="evidence" value="ECO:0007669"/>
    <property type="project" value="TreeGrafter"/>
</dbReference>
<gene>
    <name evidence="9" type="ORF">HMN09_00770600</name>
</gene>
<dbReference type="Pfam" id="PF00254">
    <property type="entry name" value="FKBP_C"/>
    <property type="match status" value="1"/>
</dbReference>
<dbReference type="FunFam" id="3.10.50.40:FF:000006">
    <property type="entry name" value="Peptidyl-prolyl cis-trans isomerase"/>
    <property type="match status" value="1"/>
</dbReference>
<dbReference type="Gene3D" id="3.10.50.40">
    <property type="match status" value="1"/>
</dbReference>
<evidence type="ECO:0000259" key="8">
    <source>
        <dbReference type="PROSITE" id="PS50059"/>
    </source>
</evidence>
<comment type="caution">
    <text evidence="9">The sequence shown here is derived from an EMBL/GenBank/DDBJ whole genome shotgun (WGS) entry which is preliminary data.</text>
</comment>